<organism evidence="1 2">
    <name type="scientific">Paramecium pentaurelia</name>
    <dbReference type="NCBI Taxonomy" id="43138"/>
    <lineage>
        <taxon>Eukaryota</taxon>
        <taxon>Sar</taxon>
        <taxon>Alveolata</taxon>
        <taxon>Ciliophora</taxon>
        <taxon>Intramacronucleata</taxon>
        <taxon>Oligohymenophorea</taxon>
        <taxon>Peniculida</taxon>
        <taxon>Parameciidae</taxon>
        <taxon>Paramecium</taxon>
    </lineage>
</organism>
<dbReference type="AlphaFoldDB" id="A0A8S1WJJ5"/>
<dbReference type="EMBL" id="CAJJDO010000093">
    <property type="protein sequence ID" value="CAD8189102.1"/>
    <property type="molecule type" value="Genomic_DNA"/>
</dbReference>
<gene>
    <name evidence="1" type="ORF">PPENT_87.1.T0930034</name>
</gene>
<comment type="caution">
    <text evidence="1">The sequence shown here is derived from an EMBL/GenBank/DDBJ whole genome shotgun (WGS) entry which is preliminary data.</text>
</comment>
<dbReference type="PANTHER" id="PTHR11786:SF0">
    <property type="entry name" value="ARYLAMINE N-ACETYLTRANSFERASE 4-RELATED"/>
    <property type="match status" value="1"/>
</dbReference>
<evidence type="ECO:0000313" key="1">
    <source>
        <dbReference type="EMBL" id="CAD8189102.1"/>
    </source>
</evidence>
<protein>
    <recommendedName>
        <fullName evidence="3">Arylamine N-acetyltransferase</fullName>
    </recommendedName>
</protein>
<evidence type="ECO:0000313" key="2">
    <source>
        <dbReference type="Proteomes" id="UP000689195"/>
    </source>
</evidence>
<dbReference type="Proteomes" id="UP000689195">
    <property type="component" value="Unassembled WGS sequence"/>
</dbReference>
<dbReference type="InterPro" id="IPR001447">
    <property type="entry name" value="Arylamine_N-AcTrfase"/>
</dbReference>
<evidence type="ECO:0008006" key="3">
    <source>
        <dbReference type="Google" id="ProtNLM"/>
    </source>
</evidence>
<dbReference type="PANTHER" id="PTHR11786">
    <property type="entry name" value="N-HYDROXYARYLAMINE O-ACETYLTRANSFERASE"/>
    <property type="match status" value="1"/>
</dbReference>
<proteinExistence type="predicted"/>
<dbReference type="Pfam" id="PF00797">
    <property type="entry name" value="Acetyltransf_2"/>
    <property type="match status" value="1"/>
</dbReference>
<dbReference type="OrthoDB" id="3349226at2759"/>
<name>A0A8S1WJJ5_9CILI</name>
<reference evidence="1" key="1">
    <citation type="submission" date="2021-01" db="EMBL/GenBank/DDBJ databases">
        <authorList>
            <consortium name="Genoscope - CEA"/>
            <person name="William W."/>
        </authorList>
    </citation>
    <scope>NUCLEOTIDE SEQUENCE</scope>
</reference>
<dbReference type="GO" id="GO:0016407">
    <property type="term" value="F:acetyltransferase activity"/>
    <property type="evidence" value="ECO:0007669"/>
    <property type="project" value="InterPro"/>
</dbReference>
<sequence>MQKQIKVSQEDFKTYLKGIGLPTDIKLSVSVETLYLLANKQLIYTFYQNTVLHLKDSKPISLEFSDILQRLCVQKIGGLCYEHELLFYYILKHIGFNVELIQCFVQEAGCPYDPEFPTTHAFLYVTIGDDETYLIDPGFGTRSLRFPMKVNFKDLDATYNLFPLEHYRFTENESHYQFQHLIDDKWVTYYHFFKPLRFATIEEIHNDYHYLFTYEKFSGVRDNRFQLCKYTEQGKIQFFWFRMEKKFTSFKKIFKFDEVKKIEYKSYEELKDDIKTELGFDLPEFHLVKSNEN</sequence>
<keyword evidence="2" id="KW-1185">Reference proteome</keyword>
<accession>A0A8S1WJJ5</accession>